<dbReference type="EMBL" id="CM042880">
    <property type="protein sequence ID" value="KAI4388229.1"/>
    <property type="molecule type" value="Genomic_DNA"/>
</dbReference>
<evidence type="ECO:0000313" key="1">
    <source>
        <dbReference type="EMBL" id="KAI4388229.1"/>
    </source>
</evidence>
<accession>A0ACB9SAM9</accession>
<reference evidence="2" key="1">
    <citation type="journal article" date="2023" name="Front. Plant Sci.">
        <title>Chromosomal-level genome assembly of Melastoma candidum provides insights into trichome evolution.</title>
        <authorList>
            <person name="Zhong Y."/>
            <person name="Wu W."/>
            <person name="Sun C."/>
            <person name="Zou P."/>
            <person name="Liu Y."/>
            <person name="Dai S."/>
            <person name="Zhou R."/>
        </authorList>
    </citation>
    <scope>NUCLEOTIDE SEQUENCE [LARGE SCALE GENOMIC DNA]</scope>
</reference>
<name>A0ACB9SAM9_9MYRT</name>
<keyword evidence="2" id="KW-1185">Reference proteome</keyword>
<evidence type="ECO:0000313" key="2">
    <source>
        <dbReference type="Proteomes" id="UP001057402"/>
    </source>
</evidence>
<organism evidence="1 2">
    <name type="scientific">Melastoma candidum</name>
    <dbReference type="NCBI Taxonomy" id="119954"/>
    <lineage>
        <taxon>Eukaryota</taxon>
        <taxon>Viridiplantae</taxon>
        <taxon>Streptophyta</taxon>
        <taxon>Embryophyta</taxon>
        <taxon>Tracheophyta</taxon>
        <taxon>Spermatophyta</taxon>
        <taxon>Magnoliopsida</taxon>
        <taxon>eudicotyledons</taxon>
        <taxon>Gunneridae</taxon>
        <taxon>Pentapetalae</taxon>
        <taxon>rosids</taxon>
        <taxon>malvids</taxon>
        <taxon>Myrtales</taxon>
        <taxon>Melastomataceae</taxon>
        <taxon>Melastomatoideae</taxon>
        <taxon>Melastomateae</taxon>
        <taxon>Melastoma</taxon>
    </lineage>
</organism>
<comment type="caution">
    <text evidence="1">The sequence shown here is derived from an EMBL/GenBank/DDBJ whole genome shotgun (WGS) entry which is preliminary data.</text>
</comment>
<dbReference type="Proteomes" id="UP001057402">
    <property type="component" value="Chromosome 1"/>
</dbReference>
<sequence length="220" mass="25782">MGKEEVMLLDFWPSMFGMRCRLALTLKGVEYEYREEDLRNKSPLLLQMNPIHKKIPVLVHKGRPVCESLIILHYIDECWPDTYPLLPSDPYERSQSRFWADFVDKKFYETGRKVWSTKGEEQENAKRAFVENIKLLEVQLGDKPFFGGERIGFLDVAVVPFSTWFYTYETLGNFSIQGECPKFMAWVKRCLEIESVSKTLVDPDKVYAFVLQMKKNLGLE</sequence>
<proteinExistence type="predicted"/>
<protein>
    <submittedName>
        <fullName evidence="1">Uncharacterized protein</fullName>
    </submittedName>
</protein>
<gene>
    <name evidence="1" type="ORF">MLD38_000576</name>
</gene>